<name>A0ABU8MTI0_9PSEU</name>
<keyword evidence="4 9" id="KW-0808">Transferase</keyword>
<feature type="region of interest" description="Disordered" evidence="10">
    <location>
        <begin position="356"/>
        <end position="396"/>
    </location>
</feature>
<organism evidence="14 15">
    <name type="scientific">Actinomycetospora aurantiaca</name>
    <dbReference type="NCBI Taxonomy" id="3129233"/>
    <lineage>
        <taxon>Bacteria</taxon>
        <taxon>Bacillati</taxon>
        <taxon>Actinomycetota</taxon>
        <taxon>Actinomycetes</taxon>
        <taxon>Pseudonocardiales</taxon>
        <taxon>Pseudonocardiaceae</taxon>
        <taxon>Actinomycetospora</taxon>
    </lineage>
</organism>
<feature type="compositionally biased region" description="Low complexity" evidence="10">
    <location>
        <begin position="357"/>
        <end position="377"/>
    </location>
</feature>
<evidence type="ECO:0000256" key="10">
    <source>
        <dbReference type="SAM" id="MobiDB-lite"/>
    </source>
</evidence>
<evidence type="ECO:0000256" key="5">
    <source>
        <dbReference type="ARBA" id="ARBA00022695"/>
    </source>
</evidence>
<dbReference type="Pfam" id="PF02768">
    <property type="entry name" value="DNA_pol3_beta_3"/>
    <property type="match status" value="1"/>
</dbReference>
<dbReference type="EMBL" id="JBBEGN010000010">
    <property type="protein sequence ID" value="MEJ2869955.1"/>
    <property type="molecule type" value="Genomic_DNA"/>
</dbReference>
<evidence type="ECO:0000259" key="13">
    <source>
        <dbReference type="Pfam" id="PF02768"/>
    </source>
</evidence>
<dbReference type="SUPFAM" id="SSF55979">
    <property type="entry name" value="DNA clamp"/>
    <property type="match status" value="3"/>
</dbReference>
<dbReference type="GO" id="GO:0003887">
    <property type="term" value="F:DNA-directed DNA polymerase activity"/>
    <property type="evidence" value="ECO:0007669"/>
    <property type="project" value="UniProtKB-EC"/>
</dbReference>
<keyword evidence="6 9" id="KW-0235">DNA replication</keyword>
<proteinExistence type="inferred from homology"/>
<dbReference type="InterPro" id="IPR001001">
    <property type="entry name" value="DNA_polIII_beta"/>
</dbReference>
<feature type="domain" description="DNA polymerase III beta sliding clamp C-terminal" evidence="13">
    <location>
        <begin position="252"/>
        <end position="360"/>
    </location>
</feature>
<evidence type="ECO:0000259" key="12">
    <source>
        <dbReference type="Pfam" id="PF02767"/>
    </source>
</evidence>
<dbReference type="InterPro" id="IPR022634">
    <property type="entry name" value="DNA_polIII_beta_N"/>
</dbReference>
<evidence type="ECO:0000256" key="3">
    <source>
        <dbReference type="ARBA" id="ARBA00022490"/>
    </source>
</evidence>
<dbReference type="Pfam" id="PF00712">
    <property type="entry name" value="DNA_pol3_beta"/>
    <property type="match status" value="1"/>
</dbReference>
<evidence type="ECO:0000259" key="11">
    <source>
        <dbReference type="Pfam" id="PF00712"/>
    </source>
</evidence>
<dbReference type="Proteomes" id="UP001385809">
    <property type="component" value="Unassembled WGS sequence"/>
</dbReference>
<evidence type="ECO:0000313" key="14">
    <source>
        <dbReference type="EMBL" id="MEJ2869955.1"/>
    </source>
</evidence>
<dbReference type="PANTHER" id="PTHR30478:SF0">
    <property type="entry name" value="BETA SLIDING CLAMP"/>
    <property type="match status" value="1"/>
</dbReference>
<dbReference type="Pfam" id="PF02767">
    <property type="entry name" value="DNA_pol3_beta_2"/>
    <property type="match status" value="1"/>
</dbReference>
<comment type="subcellular location">
    <subcellularLocation>
        <location evidence="1 9">Cytoplasm</location>
    </subcellularLocation>
</comment>
<evidence type="ECO:0000256" key="8">
    <source>
        <dbReference type="ARBA" id="ARBA00023125"/>
    </source>
</evidence>
<keyword evidence="7 9" id="KW-0239">DNA-directed DNA polymerase</keyword>
<dbReference type="InterPro" id="IPR046938">
    <property type="entry name" value="DNA_clamp_sf"/>
</dbReference>
<dbReference type="InterPro" id="IPR022635">
    <property type="entry name" value="DNA_polIII_beta_C"/>
</dbReference>
<keyword evidence="3 9" id="KW-0963">Cytoplasm</keyword>
<feature type="domain" description="DNA polymerase III beta sliding clamp N-terminal" evidence="11">
    <location>
        <begin position="1"/>
        <end position="119"/>
    </location>
</feature>
<protein>
    <recommendedName>
        <fullName evidence="9">Beta sliding clamp</fullName>
    </recommendedName>
</protein>
<evidence type="ECO:0000256" key="1">
    <source>
        <dbReference type="ARBA" id="ARBA00004496"/>
    </source>
</evidence>
<sequence>MKFRVERDAFADAVAFVARSLPSRAPVPVLGGVLLDASDDGTLTVSGFDYEVSARVEVPAMIGDGGRALVSGRLLADITRSLPPHPIDLTVDGPRASLSCGNARFSLPTMSAEDYPQLPEMPPVVGELAPEVFARAVSQVAVAAGRDDTLPMLTGIRVEIDGSSLTMAATDRFRLAVREFTWEPGEDTAASDGEPTAILAPARTLSEAAKTLTSAGGTIELALGRGDGLLGLAGGGRRSTTRLLDAEFPRYRQLLPKEHTSAAVLEVAPLVDAIKRVSLVAERGTQVRLEFDEGSLRLTAGGDDEGSAEEQLPCSFAGEPLTIAFNPGYLLDGLGALGSDHAHLSFTTPSRPALLRPAGAPGENDAAAAGEVAADEASTTAVEPGPGGDAELPEPRPGYLYLLMPVRLPG</sequence>
<evidence type="ECO:0000256" key="4">
    <source>
        <dbReference type="ARBA" id="ARBA00022679"/>
    </source>
</evidence>
<comment type="caution">
    <text evidence="14">The sequence shown here is derived from an EMBL/GenBank/DDBJ whole genome shotgun (WGS) entry which is preliminary data.</text>
</comment>
<evidence type="ECO:0000256" key="2">
    <source>
        <dbReference type="ARBA" id="ARBA00010752"/>
    </source>
</evidence>
<keyword evidence="5 9" id="KW-0548">Nucleotidyltransferase</keyword>
<keyword evidence="15" id="KW-1185">Reference proteome</keyword>
<accession>A0ABU8MTI0</accession>
<gene>
    <name evidence="14" type="primary">dnaN</name>
    <name evidence="14" type="ORF">WCD74_19465</name>
</gene>
<dbReference type="PANTHER" id="PTHR30478">
    <property type="entry name" value="DNA POLYMERASE III SUBUNIT BETA"/>
    <property type="match status" value="1"/>
</dbReference>
<dbReference type="RefSeq" id="WP_337696531.1">
    <property type="nucleotide sequence ID" value="NZ_JBBEGN010000010.1"/>
</dbReference>
<evidence type="ECO:0000256" key="7">
    <source>
        <dbReference type="ARBA" id="ARBA00022932"/>
    </source>
</evidence>
<evidence type="ECO:0000256" key="6">
    <source>
        <dbReference type="ARBA" id="ARBA00022705"/>
    </source>
</evidence>
<evidence type="ECO:0000313" key="15">
    <source>
        <dbReference type="Proteomes" id="UP001385809"/>
    </source>
</evidence>
<dbReference type="NCBIfam" id="TIGR00663">
    <property type="entry name" value="dnan"/>
    <property type="match status" value="1"/>
</dbReference>
<keyword evidence="8" id="KW-0238">DNA-binding</keyword>
<evidence type="ECO:0000256" key="9">
    <source>
        <dbReference type="PIRNR" id="PIRNR000804"/>
    </source>
</evidence>
<feature type="domain" description="DNA polymerase III beta sliding clamp central" evidence="12">
    <location>
        <begin position="128"/>
        <end position="249"/>
    </location>
</feature>
<dbReference type="PIRSF" id="PIRSF000804">
    <property type="entry name" value="DNA_pol_III_b"/>
    <property type="match status" value="1"/>
</dbReference>
<reference evidence="14 15" key="1">
    <citation type="submission" date="2024-03" db="EMBL/GenBank/DDBJ databases">
        <title>Actinomycetospora sp. OC33-EN08, a novel actinomycete isolated from wild orchid (Aerides multiflora).</title>
        <authorList>
            <person name="Suriyachadkun C."/>
        </authorList>
    </citation>
    <scope>NUCLEOTIDE SEQUENCE [LARGE SCALE GENOMIC DNA]</scope>
    <source>
        <strain evidence="14 15">OC33-EN08</strain>
    </source>
</reference>
<dbReference type="Gene3D" id="3.10.150.10">
    <property type="entry name" value="DNA Polymerase III, subunit A, domain 2"/>
    <property type="match status" value="3"/>
</dbReference>
<dbReference type="SMART" id="SM00480">
    <property type="entry name" value="POL3Bc"/>
    <property type="match status" value="1"/>
</dbReference>
<dbReference type="CDD" id="cd00140">
    <property type="entry name" value="beta_clamp"/>
    <property type="match status" value="1"/>
</dbReference>
<dbReference type="InterPro" id="IPR022637">
    <property type="entry name" value="DNA_polIII_beta_cen"/>
</dbReference>
<comment type="similarity">
    <text evidence="2 9">Belongs to the beta sliding clamp family.</text>
</comment>
<comment type="function">
    <text evidence="9">Confers DNA tethering and processivity to DNA polymerases and other proteins. Acts as a clamp, forming a ring around DNA (a reaction catalyzed by the clamp-loading complex) which diffuses in an ATP-independent manner freely and bidirectionally along dsDNA. Initially characterized for its ability to contact the catalytic subunit of DNA polymerase III (Pol III), a complex, multichain enzyme responsible for most of the replicative synthesis in bacteria; Pol III exhibits 3'-5' exonuclease proofreading activity. The beta chain is required for initiation of replication as well as for processivity of DNA replication.</text>
</comment>
<comment type="subunit">
    <text evidence="9">Forms a ring-shaped head-to-tail homodimer around DNA.</text>
</comment>